<dbReference type="Proteomes" id="UP000589036">
    <property type="component" value="Unassembled WGS sequence"/>
</dbReference>
<sequence length="84" mass="8890">MTLAAAAAFAGTAMSSAAPAETCYVKTDVVPYYSQAPSRGGEIQGWVNAGTRFDAKVRDGYWRGGSIPRVADGVFIHSNYLNCP</sequence>
<dbReference type="RefSeq" id="WP_179643883.1">
    <property type="nucleotide sequence ID" value="NZ_BAAAYY010000016.1"/>
</dbReference>
<feature type="chain" id="PRO_5032929817" evidence="1">
    <location>
        <begin position="21"/>
        <end position="84"/>
    </location>
</feature>
<organism evidence="2 3">
    <name type="scientific">Spinactinospora alkalitolerans</name>
    <dbReference type="NCBI Taxonomy" id="687207"/>
    <lineage>
        <taxon>Bacteria</taxon>
        <taxon>Bacillati</taxon>
        <taxon>Actinomycetota</taxon>
        <taxon>Actinomycetes</taxon>
        <taxon>Streptosporangiales</taxon>
        <taxon>Nocardiopsidaceae</taxon>
        <taxon>Spinactinospora</taxon>
    </lineage>
</organism>
<protein>
    <submittedName>
        <fullName evidence="2">Uncharacterized protein</fullName>
    </submittedName>
</protein>
<keyword evidence="3" id="KW-1185">Reference proteome</keyword>
<dbReference type="EMBL" id="JACCCC010000001">
    <property type="protein sequence ID" value="NYE48022.1"/>
    <property type="molecule type" value="Genomic_DNA"/>
</dbReference>
<keyword evidence="1" id="KW-0732">Signal</keyword>
<evidence type="ECO:0000313" key="3">
    <source>
        <dbReference type="Proteomes" id="UP000589036"/>
    </source>
</evidence>
<evidence type="ECO:0000313" key="2">
    <source>
        <dbReference type="EMBL" id="NYE48022.1"/>
    </source>
</evidence>
<gene>
    <name evidence="2" type="ORF">HDA32_003142</name>
</gene>
<name>A0A852TYF5_9ACTN</name>
<evidence type="ECO:0000256" key="1">
    <source>
        <dbReference type="SAM" id="SignalP"/>
    </source>
</evidence>
<comment type="caution">
    <text evidence="2">The sequence shown here is derived from an EMBL/GenBank/DDBJ whole genome shotgun (WGS) entry which is preliminary data.</text>
</comment>
<accession>A0A852TYF5</accession>
<reference evidence="2 3" key="1">
    <citation type="submission" date="2020-07" db="EMBL/GenBank/DDBJ databases">
        <title>Sequencing the genomes of 1000 actinobacteria strains.</title>
        <authorList>
            <person name="Klenk H.-P."/>
        </authorList>
    </citation>
    <scope>NUCLEOTIDE SEQUENCE [LARGE SCALE GENOMIC DNA]</scope>
    <source>
        <strain evidence="2 3">CXB654</strain>
    </source>
</reference>
<dbReference type="AlphaFoldDB" id="A0A852TYF5"/>
<feature type="signal peptide" evidence="1">
    <location>
        <begin position="1"/>
        <end position="20"/>
    </location>
</feature>
<proteinExistence type="predicted"/>